<dbReference type="EMBL" id="JAHUZB010000004">
    <property type="protein sequence ID" value="MBV7391430.1"/>
    <property type="molecule type" value="Genomic_DNA"/>
</dbReference>
<reference evidence="1 2" key="1">
    <citation type="submission" date="2021-06" db="EMBL/GenBank/DDBJ databases">
        <title>Enterococcus alishanensis sp. nov., a novel lactic acid bacterium isolated from fresh coffee beans.</title>
        <authorList>
            <person name="Chen Y.-S."/>
        </authorList>
    </citation>
    <scope>NUCLEOTIDE SEQUENCE [LARGE SCALE GENOMIC DNA]</scope>
    <source>
        <strain evidence="1 2">ALS3</strain>
    </source>
</reference>
<protein>
    <submittedName>
        <fullName evidence="1">Uncharacterized protein</fullName>
    </submittedName>
</protein>
<evidence type="ECO:0000313" key="2">
    <source>
        <dbReference type="Proteomes" id="UP000774130"/>
    </source>
</evidence>
<dbReference type="RefSeq" id="WP_218326612.1">
    <property type="nucleotide sequence ID" value="NZ_JAHUZB010000004.1"/>
</dbReference>
<dbReference type="Proteomes" id="UP000774130">
    <property type="component" value="Unassembled WGS sequence"/>
</dbReference>
<keyword evidence="2" id="KW-1185">Reference proteome</keyword>
<name>A0ABS6TEU9_9ENTE</name>
<accession>A0ABS6TEU9</accession>
<proteinExistence type="predicted"/>
<sequence length="161" mass="18566">MHLENQHALSLVSAGKIGQVNFTRLTLATQCKTISDKEAIMKEVLDFIRAIHRDRIDTLYATCHKSAAVYLISLQFFNHSLANILLDFSYQDSDNYLKNFEIAGTRGIYQYDSQQKHSFSSNFLNQGSYQAQTEFSPVDNIWLNELLREIELSIRNNQLIQ</sequence>
<organism evidence="1 2">
    <name type="scientific">Enterococcus alishanensis</name>
    <dbReference type="NCBI Taxonomy" id="1303817"/>
    <lineage>
        <taxon>Bacteria</taxon>
        <taxon>Bacillati</taxon>
        <taxon>Bacillota</taxon>
        <taxon>Bacilli</taxon>
        <taxon>Lactobacillales</taxon>
        <taxon>Enterococcaceae</taxon>
        <taxon>Enterococcus</taxon>
    </lineage>
</organism>
<gene>
    <name evidence="1" type="ORF">KUA55_12125</name>
</gene>
<comment type="caution">
    <text evidence="1">The sequence shown here is derived from an EMBL/GenBank/DDBJ whole genome shotgun (WGS) entry which is preliminary data.</text>
</comment>
<evidence type="ECO:0000313" key="1">
    <source>
        <dbReference type="EMBL" id="MBV7391430.1"/>
    </source>
</evidence>